<dbReference type="PANTHER" id="PTHR24240">
    <property type="entry name" value="OPSIN"/>
    <property type="match status" value="1"/>
</dbReference>
<evidence type="ECO:0000259" key="16">
    <source>
        <dbReference type="PROSITE" id="PS50262"/>
    </source>
</evidence>
<dbReference type="InterPro" id="IPR000276">
    <property type="entry name" value="GPCR_Rhodpsn"/>
</dbReference>
<dbReference type="GO" id="GO:0004930">
    <property type="term" value="F:G protein-coupled receptor activity"/>
    <property type="evidence" value="ECO:0007669"/>
    <property type="project" value="UniProtKB-KW"/>
</dbReference>
<feature type="transmembrane region" description="Helical" evidence="15">
    <location>
        <begin position="135"/>
        <end position="155"/>
    </location>
</feature>
<keyword evidence="10" id="KW-1015">Disulfide bond</keyword>
<dbReference type="InParanoid" id="A0A3B1JYV6"/>
<dbReference type="Ensembl" id="ENSAMXT00000036062.1">
    <property type="protein sequence ID" value="ENSAMXP00000047597.1"/>
    <property type="gene ID" value="ENSAMXG00000038429.1"/>
</dbReference>
<dbReference type="InterPro" id="IPR027430">
    <property type="entry name" value="Retinal_BS"/>
</dbReference>
<dbReference type="GO" id="GO:0007602">
    <property type="term" value="P:phototransduction"/>
    <property type="evidence" value="ECO:0007669"/>
    <property type="project" value="UniProtKB-KW"/>
</dbReference>
<evidence type="ECO:0000256" key="6">
    <source>
        <dbReference type="ARBA" id="ARBA00022989"/>
    </source>
</evidence>
<evidence type="ECO:0000256" key="3">
    <source>
        <dbReference type="ARBA" id="ARBA00022606"/>
    </source>
</evidence>
<reference evidence="18" key="2">
    <citation type="journal article" date="2014" name="Nat. Commun.">
        <title>The cavefish genome reveals candidate genes for eye loss.</title>
        <authorList>
            <person name="McGaugh S.E."/>
            <person name="Gross J.B."/>
            <person name="Aken B."/>
            <person name="Blin M."/>
            <person name="Borowsky R."/>
            <person name="Chalopin D."/>
            <person name="Hinaux H."/>
            <person name="Jeffery W.R."/>
            <person name="Keene A."/>
            <person name="Ma L."/>
            <person name="Minx P."/>
            <person name="Murphy D."/>
            <person name="O'Quin K.E."/>
            <person name="Retaux S."/>
            <person name="Rohner N."/>
            <person name="Searle S.M."/>
            <person name="Stahl B.A."/>
            <person name="Tabin C."/>
            <person name="Volff J.N."/>
            <person name="Yoshizawa M."/>
            <person name="Warren W.C."/>
        </authorList>
    </citation>
    <scope>NUCLEOTIDE SEQUENCE [LARGE SCALE GENOMIC DNA]</scope>
    <source>
        <strain evidence="18">female</strain>
    </source>
</reference>
<evidence type="ECO:0000256" key="5">
    <source>
        <dbReference type="ARBA" id="ARBA00022925"/>
    </source>
</evidence>
<accession>A0A3B1JYV6</accession>
<evidence type="ECO:0000256" key="2">
    <source>
        <dbReference type="ARBA" id="ARBA00022543"/>
    </source>
</evidence>
<evidence type="ECO:0000256" key="4">
    <source>
        <dbReference type="ARBA" id="ARBA00022692"/>
    </source>
</evidence>
<feature type="transmembrane region" description="Helical" evidence="15">
    <location>
        <begin position="57"/>
        <end position="81"/>
    </location>
</feature>
<reference evidence="18" key="1">
    <citation type="submission" date="2013-03" db="EMBL/GenBank/DDBJ databases">
        <authorList>
            <person name="Jeffery W."/>
            <person name="Warren W."/>
            <person name="Wilson R.K."/>
        </authorList>
    </citation>
    <scope>NUCLEOTIDE SEQUENCE</scope>
    <source>
        <strain evidence="18">female</strain>
    </source>
</reference>
<feature type="transmembrane region" description="Helical" evidence="15">
    <location>
        <begin position="272"/>
        <end position="295"/>
    </location>
</feature>
<evidence type="ECO:0000256" key="15">
    <source>
        <dbReference type="SAM" id="Phobius"/>
    </source>
</evidence>
<feature type="transmembrane region" description="Helical" evidence="15">
    <location>
        <begin position="232"/>
        <end position="252"/>
    </location>
</feature>
<keyword evidence="13" id="KW-0807">Transducer</keyword>
<dbReference type="PRINTS" id="PR01244">
    <property type="entry name" value="PEROPSIN"/>
</dbReference>
<keyword evidence="11" id="KW-0675">Receptor</keyword>
<evidence type="ECO:0000256" key="8">
    <source>
        <dbReference type="ARBA" id="ARBA00023040"/>
    </source>
</evidence>
<evidence type="ECO:0000256" key="13">
    <source>
        <dbReference type="ARBA" id="ARBA00023224"/>
    </source>
</evidence>
<dbReference type="AlphaFoldDB" id="A0A3B1JYV6"/>
<evidence type="ECO:0000256" key="14">
    <source>
        <dbReference type="SAM" id="MobiDB-lite"/>
    </source>
</evidence>
<dbReference type="SUPFAM" id="SSF81321">
    <property type="entry name" value="Family A G protein-coupled receptor-like"/>
    <property type="match status" value="1"/>
</dbReference>
<keyword evidence="3" id="KW-0716">Sensory transduction</keyword>
<dbReference type="GO" id="GO:0007601">
    <property type="term" value="P:visual perception"/>
    <property type="evidence" value="ECO:0007669"/>
    <property type="project" value="InterPro"/>
</dbReference>
<dbReference type="GO" id="GO:0016020">
    <property type="term" value="C:membrane"/>
    <property type="evidence" value="ECO:0007669"/>
    <property type="project" value="UniProtKB-SubCell"/>
</dbReference>
<feature type="transmembrane region" description="Helical" evidence="15">
    <location>
        <begin position="93"/>
        <end position="123"/>
    </location>
</feature>
<dbReference type="Proteomes" id="UP000018467">
    <property type="component" value="Unassembled WGS sequence"/>
</dbReference>
<dbReference type="GO" id="GO:0009881">
    <property type="term" value="F:photoreceptor activity"/>
    <property type="evidence" value="ECO:0007669"/>
    <property type="project" value="UniProtKB-KW"/>
</dbReference>
<name>A0A3B1JYV6_ASTMX</name>
<dbReference type="Pfam" id="PF00001">
    <property type="entry name" value="7tm_1"/>
    <property type="match status" value="1"/>
</dbReference>
<reference evidence="17" key="3">
    <citation type="submission" date="2025-08" db="UniProtKB">
        <authorList>
            <consortium name="Ensembl"/>
        </authorList>
    </citation>
    <scope>IDENTIFICATION</scope>
</reference>
<protein>
    <submittedName>
        <fullName evidence="17">Opsin 7, group member d</fullName>
    </submittedName>
</protein>
<comment type="subcellular location">
    <subcellularLocation>
        <location evidence="1">Membrane</location>
        <topology evidence="1">Multi-pass membrane protein</topology>
    </subcellularLocation>
</comment>
<dbReference type="FunCoup" id="A0A3B1JYV6">
    <property type="interactions" value="5"/>
</dbReference>
<dbReference type="InterPro" id="IPR050125">
    <property type="entry name" value="GPCR_opsins"/>
</dbReference>
<feature type="domain" description="G-protein coupled receptors family 1 profile" evidence="16">
    <location>
        <begin position="36"/>
        <end position="292"/>
    </location>
</feature>
<feature type="transmembrane region" description="Helical" evidence="15">
    <location>
        <begin position="182"/>
        <end position="212"/>
    </location>
</feature>
<keyword evidence="12" id="KW-0325">Glycoprotein</keyword>
<dbReference type="PROSITE" id="PS50262">
    <property type="entry name" value="G_PROTEIN_RECEP_F1_2"/>
    <property type="match status" value="1"/>
</dbReference>
<evidence type="ECO:0000256" key="11">
    <source>
        <dbReference type="ARBA" id="ARBA00023170"/>
    </source>
</evidence>
<keyword evidence="5" id="KW-0681">Retinal protein</keyword>
<feature type="compositionally biased region" description="Polar residues" evidence="14">
    <location>
        <begin position="330"/>
        <end position="346"/>
    </location>
</feature>
<feature type="transmembrane region" description="Helical" evidence="15">
    <location>
        <begin position="24"/>
        <end position="45"/>
    </location>
</feature>
<dbReference type="Gene3D" id="1.20.1070.10">
    <property type="entry name" value="Rhodopsin 7-helix transmembrane proteins"/>
    <property type="match status" value="1"/>
</dbReference>
<dbReference type="InterPro" id="IPR002962">
    <property type="entry name" value="Peropsin"/>
</dbReference>
<keyword evidence="4 15" id="KW-0812">Transmembrane</keyword>
<keyword evidence="2" id="KW-0600">Photoreceptor protein</keyword>
<sequence>MGNASETGRFVSTIPKEHDVCMGAIYTTFCVLSLLGNVILLLVAYRKRSSLKPAEYFIVNLSISDLGMTVTLFPLAIPSAFAHKWLFGELTCLYYAVCGVLFGLCSLTNLTVLSSVCCLKVCFPIYGNKFSSSHACLMIVGVWCYASVFAVGPLAHWGQYGPEPYGTACCIDWYAPKRDALAMSYIICLFLFCYVVPCTIIFLSYAFILLTVRGSRQAVQQHVSPQTKTANAHSLIVKLSVAVCIGFLSAWTPYTIVAMWAAFSESELVPPVAFALAAIFAKSSTIYNPVVYLLFKPNFRKSLSSDTAVIRRRICSSPCKGSPLPDEKNSNPPTSQRCTNSKDINNSTRVSNGLTESHGACLHCAEAESHCQQPTLQRTARVLTGSTHSELTVSQMSEKMHADFL</sequence>
<proteinExistence type="predicted"/>
<evidence type="ECO:0000256" key="7">
    <source>
        <dbReference type="ARBA" id="ARBA00022991"/>
    </source>
</evidence>
<dbReference type="PRINTS" id="PR00237">
    <property type="entry name" value="GPCRRHODOPSN"/>
</dbReference>
<keyword evidence="6 15" id="KW-1133">Transmembrane helix</keyword>
<reference evidence="17" key="4">
    <citation type="submission" date="2025-09" db="UniProtKB">
        <authorList>
            <consortium name="Ensembl"/>
        </authorList>
    </citation>
    <scope>IDENTIFICATION</scope>
</reference>
<keyword evidence="7" id="KW-0157">Chromophore</keyword>
<evidence type="ECO:0000313" key="18">
    <source>
        <dbReference type="Proteomes" id="UP000018467"/>
    </source>
</evidence>
<evidence type="ECO:0000256" key="12">
    <source>
        <dbReference type="ARBA" id="ARBA00023180"/>
    </source>
</evidence>
<evidence type="ECO:0000256" key="1">
    <source>
        <dbReference type="ARBA" id="ARBA00004141"/>
    </source>
</evidence>
<keyword evidence="8" id="KW-0297">G-protein coupled receptor</keyword>
<dbReference type="InterPro" id="IPR017452">
    <property type="entry name" value="GPCR_Rhodpsn_7TM"/>
</dbReference>
<evidence type="ECO:0000256" key="9">
    <source>
        <dbReference type="ARBA" id="ARBA00023136"/>
    </source>
</evidence>
<dbReference type="FunFam" id="1.20.1070.10:FF:000219">
    <property type="entry name" value="Opsin 5-like 2"/>
    <property type="match status" value="1"/>
</dbReference>
<keyword evidence="9 15" id="KW-0472">Membrane</keyword>
<keyword evidence="18" id="KW-1185">Reference proteome</keyword>
<dbReference type="Bgee" id="ENSAMXG00000038429">
    <property type="expression patterns" value="Expressed in camera-type eye and 1 other cell type or tissue"/>
</dbReference>
<feature type="region of interest" description="Disordered" evidence="14">
    <location>
        <begin position="321"/>
        <end position="346"/>
    </location>
</feature>
<evidence type="ECO:0000256" key="10">
    <source>
        <dbReference type="ARBA" id="ARBA00023157"/>
    </source>
</evidence>
<organism evidence="17 18">
    <name type="scientific">Astyanax mexicanus</name>
    <name type="common">Blind cave fish</name>
    <name type="synonym">Astyanax fasciatus mexicanus</name>
    <dbReference type="NCBI Taxonomy" id="7994"/>
    <lineage>
        <taxon>Eukaryota</taxon>
        <taxon>Metazoa</taxon>
        <taxon>Chordata</taxon>
        <taxon>Craniata</taxon>
        <taxon>Vertebrata</taxon>
        <taxon>Euteleostomi</taxon>
        <taxon>Actinopterygii</taxon>
        <taxon>Neopterygii</taxon>
        <taxon>Teleostei</taxon>
        <taxon>Ostariophysi</taxon>
        <taxon>Characiformes</taxon>
        <taxon>Characoidei</taxon>
        <taxon>Acestrorhamphidae</taxon>
        <taxon>Acestrorhamphinae</taxon>
        <taxon>Astyanax</taxon>
    </lineage>
</organism>
<dbReference type="PROSITE" id="PS00238">
    <property type="entry name" value="OPSIN"/>
    <property type="match status" value="1"/>
</dbReference>
<evidence type="ECO:0000313" key="17">
    <source>
        <dbReference type="Ensembl" id="ENSAMXP00000047597.1"/>
    </source>
</evidence>
<dbReference type="GeneTree" id="ENSGT01120000271854"/>
<dbReference type="CDD" id="cd15074">
    <property type="entry name" value="7tmA_Opsin5_neuropsin"/>
    <property type="match status" value="1"/>
</dbReference>